<dbReference type="PANTHER" id="PTHR38778:SF1">
    <property type="entry name" value="CYTOPLASMIC PROTEIN"/>
    <property type="match status" value="1"/>
</dbReference>
<dbReference type="RefSeq" id="WP_038189161.1">
    <property type="nucleotide sequence ID" value="NZ_JRWP01000005.1"/>
</dbReference>
<comment type="caution">
    <text evidence="1">The sequence shown here is derived from an EMBL/GenBank/DDBJ whole genome shotgun (WGS) entry which is preliminary data.</text>
</comment>
<dbReference type="STRING" id="379097.SE23_14595"/>
<protein>
    <recommendedName>
        <fullName evidence="3">DUF469 domain-containing protein</fullName>
    </recommendedName>
</protein>
<dbReference type="Pfam" id="PF04320">
    <property type="entry name" value="YggL_50S_bp"/>
    <property type="match status" value="1"/>
</dbReference>
<name>A0A0A5HYN9_PHOS4</name>
<gene>
    <name evidence="1" type="ORF">NM06_05985</name>
</gene>
<dbReference type="InterPro" id="IPR007416">
    <property type="entry name" value="YggL_50S_bp"/>
</dbReference>
<accession>A0A0A5HYN9</accession>
<reference evidence="1 2" key="1">
    <citation type="submission" date="2014-10" db="EMBL/GenBank/DDBJ databases">
        <title>Genome sequencing of Vibrio sinaloensis T08.</title>
        <authorList>
            <person name="Chan K.-G."/>
            <person name="Mohamad N.I."/>
        </authorList>
    </citation>
    <scope>NUCLEOTIDE SEQUENCE [LARGE SCALE GENOMIC DNA]</scope>
    <source>
        <strain evidence="1 2">T08</strain>
    </source>
</reference>
<dbReference type="OrthoDB" id="5768758at2"/>
<evidence type="ECO:0000313" key="2">
    <source>
        <dbReference type="Proteomes" id="UP000030451"/>
    </source>
</evidence>
<evidence type="ECO:0000313" key="1">
    <source>
        <dbReference type="EMBL" id="KGY09400.1"/>
    </source>
</evidence>
<sequence length="112" mass="12862">MKPYQLDNKKRRILKKLYLGEFAMLGFEISCETTITDFDSYDAFVDDFIDYIDSLGLCFGGGGLEHFEGFLCAQKRYIDATEEQKAQVIAWLEARSEVKSVESSELLDANYF</sequence>
<organism evidence="1 2">
    <name type="scientific">Photobacterium sp. (strain ATCC 43367)</name>
    <dbReference type="NCBI Taxonomy" id="379097"/>
    <lineage>
        <taxon>Bacteria</taxon>
        <taxon>Pseudomonadati</taxon>
        <taxon>Pseudomonadota</taxon>
        <taxon>Gammaproteobacteria</taxon>
        <taxon>Vibrionales</taxon>
        <taxon>Vibrionaceae</taxon>
        <taxon>Vibrio</taxon>
        <taxon>Vibrio oreintalis group</taxon>
    </lineage>
</organism>
<proteinExistence type="predicted"/>
<dbReference type="Proteomes" id="UP000030451">
    <property type="component" value="Unassembled WGS sequence"/>
</dbReference>
<dbReference type="GO" id="GO:0005829">
    <property type="term" value="C:cytosol"/>
    <property type="evidence" value="ECO:0007669"/>
    <property type="project" value="TreeGrafter"/>
</dbReference>
<dbReference type="PANTHER" id="PTHR38778">
    <property type="entry name" value="CYTOPLASMIC PROTEIN-RELATED"/>
    <property type="match status" value="1"/>
</dbReference>
<dbReference type="AlphaFoldDB" id="A0A0A5HYN9"/>
<dbReference type="EMBL" id="JRWP01000005">
    <property type="protein sequence ID" value="KGY09400.1"/>
    <property type="molecule type" value="Genomic_DNA"/>
</dbReference>
<evidence type="ECO:0008006" key="3">
    <source>
        <dbReference type="Google" id="ProtNLM"/>
    </source>
</evidence>